<evidence type="ECO:0000256" key="9">
    <source>
        <dbReference type="RuleBase" id="RU000555"/>
    </source>
</evidence>
<feature type="active site" description="Proton acceptor" evidence="8">
    <location>
        <position position="174"/>
    </location>
</feature>
<dbReference type="STRING" id="37927.SA2016_0552"/>
<dbReference type="InterPro" id="IPR048355">
    <property type="entry name" value="MS_C"/>
</dbReference>
<dbReference type="FunFam" id="1.20.1220.12:FF:000001">
    <property type="entry name" value="Malate synthase"/>
    <property type="match status" value="1"/>
</dbReference>
<dbReference type="InterPro" id="IPR048356">
    <property type="entry name" value="MS_N"/>
</dbReference>
<dbReference type="GO" id="GO:0005737">
    <property type="term" value="C:cytoplasm"/>
    <property type="evidence" value="ECO:0007669"/>
    <property type="project" value="TreeGrafter"/>
</dbReference>
<keyword evidence="3 9" id="KW-0329">Glyoxylate bypass</keyword>
<dbReference type="InterPro" id="IPR046363">
    <property type="entry name" value="MS_N_TIM-barrel_dom"/>
</dbReference>
<feature type="active site" description="Proton donor" evidence="8">
    <location>
        <position position="458"/>
    </location>
</feature>
<evidence type="ECO:0000256" key="8">
    <source>
        <dbReference type="PIRSR" id="PIRSR001363-1"/>
    </source>
</evidence>
<dbReference type="Pfam" id="PF20659">
    <property type="entry name" value="MS_C"/>
    <property type="match status" value="1"/>
</dbReference>
<evidence type="ECO:0000256" key="6">
    <source>
        <dbReference type="ARBA" id="ARBA00047918"/>
    </source>
</evidence>
<keyword evidence="14" id="KW-1185">Reference proteome</keyword>
<dbReference type="GO" id="GO:0004474">
    <property type="term" value="F:malate synthase activity"/>
    <property type="evidence" value="ECO:0007669"/>
    <property type="project" value="UniProtKB-EC"/>
</dbReference>
<dbReference type="PATRIC" id="fig|37927.3.peg.569"/>
<feature type="domain" description="Malate synthase C-terminal" evidence="12">
    <location>
        <begin position="424"/>
        <end position="535"/>
    </location>
</feature>
<dbReference type="Gene3D" id="3.20.20.360">
    <property type="entry name" value="Malate synthase, domain 3"/>
    <property type="match status" value="1"/>
</dbReference>
<dbReference type="InterPro" id="IPR011076">
    <property type="entry name" value="Malate_synth_sf"/>
</dbReference>
<evidence type="ECO:0000256" key="1">
    <source>
        <dbReference type="ARBA" id="ARBA00006394"/>
    </source>
</evidence>
<proteinExistence type="inferred from homology"/>
<dbReference type="AlphaFoldDB" id="A0A126ZWH6"/>
<accession>A0A126ZWH6</accession>
<name>A0A126ZWH6_9MICC</name>
<dbReference type="PROSITE" id="PS00510">
    <property type="entry name" value="MALATE_SYNTHASE"/>
    <property type="match status" value="1"/>
</dbReference>
<dbReference type="UniPathway" id="UPA00703">
    <property type="reaction ID" value="UER00720"/>
</dbReference>
<evidence type="ECO:0000256" key="5">
    <source>
        <dbReference type="ARBA" id="ARBA00022679"/>
    </source>
</evidence>
<evidence type="ECO:0000313" key="14">
    <source>
        <dbReference type="Proteomes" id="UP000070134"/>
    </source>
</evidence>
<dbReference type="CDD" id="cd00727">
    <property type="entry name" value="malate_synt_A"/>
    <property type="match status" value="1"/>
</dbReference>
<dbReference type="FunFam" id="3.20.20.360:FF:000001">
    <property type="entry name" value="Malate synthase"/>
    <property type="match status" value="1"/>
</dbReference>
<feature type="domain" description="Malate synthase TIM barrel" evidence="10">
    <location>
        <begin position="172"/>
        <end position="411"/>
    </location>
</feature>
<sequence length="560" mass="63356">MNSFSTETTINGVTITAQPIARQREILTPDALEFVARLHRATAERRQELLEARHARRAEIARGGDPRFLRETEEIRNDPNWRVAPPAPGLRDRRVEITGPVDRKSTVHALNSGANVWLADMEDSLTPSWRNLIQGQINLLDALRGGIDFTTGQGPTRKEYRLRPFEERPTTVLRPRGLHLPEKNMLVDGKPVAGGIMDFGLYFFHNAARLIALGHGPYFYLPKIENRLEARLWNDVFVLAQDLLGIPQGTIRATVLIETITAAFEMEEILWELRDHAAGLNAGRWDYIFSIIKNFRTRGPRFVLPDRDQVTMAQPFMRAYTEQLVRACHRRGAMAIGGPAAFVPSRRDPAANAEALLATRADKLRDAEDGFDGAWVAHPEFVSVVRDAFDSVLGEKPNQLDRLREDVVPDDRALIDLSTCRGTITEEGIRNNIEVGIRYIETWLRGNGAVAIQGLMEDAATAEISRSQIWQWIYARAITDQGEIVSREWVEELLDEEFHKLERFDGDRFRDARELFGEVALGAEFPTFLTMPAYARYLCETAGKEDEYEAGLPERQFAAV</sequence>
<evidence type="ECO:0000259" key="11">
    <source>
        <dbReference type="Pfam" id="PF20656"/>
    </source>
</evidence>
<evidence type="ECO:0000259" key="12">
    <source>
        <dbReference type="Pfam" id="PF20659"/>
    </source>
</evidence>
<dbReference type="OrthoDB" id="9768429at2"/>
<dbReference type="Pfam" id="PF01274">
    <property type="entry name" value="MS_TIM-barrel"/>
    <property type="match status" value="1"/>
</dbReference>
<dbReference type="InterPro" id="IPR006252">
    <property type="entry name" value="Malate_synthA"/>
</dbReference>
<dbReference type="Pfam" id="PF20656">
    <property type="entry name" value="MS_N"/>
    <property type="match status" value="1"/>
</dbReference>
<protein>
    <recommendedName>
        <fullName evidence="7 9">Malate synthase</fullName>
        <ecNumber evidence="2 9">2.3.3.9</ecNumber>
    </recommendedName>
</protein>
<dbReference type="PANTHER" id="PTHR42902:SF1">
    <property type="entry name" value="MALATE SYNTHASE 1-RELATED"/>
    <property type="match status" value="1"/>
</dbReference>
<reference evidence="13 14" key="1">
    <citation type="submission" date="2016-02" db="EMBL/GenBank/DDBJ databases">
        <title>Complete genome of Sinomonas atrocyanea KCTC 3377.</title>
        <authorList>
            <person name="Kim K.M."/>
        </authorList>
    </citation>
    <scope>NUCLEOTIDE SEQUENCE [LARGE SCALE GENOMIC DNA]</scope>
    <source>
        <strain evidence="13 14">KCTC 3377</strain>
    </source>
</reference>
<comment type="similarity">
    <text evidence="1 9">Belongs to the malate synthase family.</text>
</comment>
<evidence type="ECO:0000256" key="2">
    <source>
        <dbReference type="ARBA" id="ARBA00012636"/>
    </source>
</evidence>
<dbReference type="InterPro" id="IPR001465">
    <property type="entry name" value="Malate_synthase_TIM"/>
</dbReference>
<dbReference type="Proteomes" id="UP000070134">
    <property type="component" value="Chromosome"/>
</dbReference>
<dbReference type="SUPFAM" id="SSF51645">
    <property type="entry name" value="Malate synthase G"/>
    <property type="match status" value="1"/>
</dbReference>
<dbReference type="RefSeq" id="WP_084249245.1">
    <property type="nucleotide sequence ID" value="NZ_BJMO01000070.1"/>
</dbReference>
<dbReference type="KEGG" id="satk:SA2016_0552"/>
<organism evidence="13 14">
    <name type="scientific">Sinomonas atrocyanea</name>
    <dbReference type="NCBI Taxonomy" id="37927"/>
    <lineage>
        <taxon>Bacteria</taxon>
        <taxon>Bacillati</taxon>
        <taxon>Actinomycetota</taxon>
        <taxon>Actinomycetes</taxon>
        <taxon>Micrococcales</taxon>
        <taxon>Micrococcaceae</taxon>
        <taxon>Sinomonas</taxon>
    </lineage>
</organism>
<dbReference type="PANTHER" id="PTHR42902">
    <property type="entry name" value="MALATE SYNTHASE"/>
    <property type="match status" value="1"/>
</dbReference>
<dbReference type="NCBIfam" id="TIGR01344">
    <property type="entry name" value="malate_syn_A"/>
    <property type="match status" value="1"/>
</dbReference>
<dbReference type="EMBL" id="CP014518">
    <property type="protein sequence ID" value="AMM31246.1"/>
    <property type="molecule type" value="Genomic_DNA"/>
</dbReference>
<dbReference type="GO" id="GO:0006097">
    <property type="term" value="P:glyoxylate cycle"/>
    <property type="evidence" value="ECO:0007669"/>
    <property type="project" value="UniProtKB-UniPathway"/>
</dbReference>
<evidence type="ECO:0000256" key="4">
    <source>
        <dbReference type="ARBA" id="ARBA00022532"/>
    </source>
</evidence>
<dbReference type="InterPro" id="IPR019830">
    <property type="entry name" value="Malate_synthase_CS"/>
</dbReference>
<dbReference type="PIRSF" id="PIRSF001363">
    <property type="entry name" value="Malate_synth"/>
    <property type="match status" value="1"/>
</dbReference>
<dbReference type="GO" id="GO:0006099">
    <property type="term" value="P:tricarboxylic acid cycle"/>
    <property type="evidence" value="ECO:0007669"/>
    <property type="project" value="UniProtKB-KW"/>
</dbReference>
<evidence type="ECO:0000313" key="13">
    <source>
        <dbReference type="EMBL" id="AMM31246.1"/>
    </source>
</evidence>
<keyword evidence="5 9" id="KW-0808">Transferase</keyword>
<dbReference type="Gene3D" id="1.20.1220.12">
    <property type="entry name" value="Malate synthase, domain III"/>
    <property type="match status" value="1"/>
</dbReference>
<dbReference type="InterPro" id="IPR044856">
    <property type="entry name" value="Malate_synth_C_sf"/>
</dbReference>
<keyword evidence="4 9" id="KW-0816">Tricarboxylic acid cycle</keyword>
<comment type="catalytic activity">
    <reaction evidence="6 9">
        <text>glyoxylate + acetyl-CoA + H2O = (S)-malate + CoA + H(+)</text>
        <dbReference type="Rhea" id="RHEA:18181"/>
        <dbReference type="ChEBI" id="CHEBI:15377"/>
        <dbReference type="ChEBI" id="CHEBI:15378"/>
        <dbReference type="ChEBI" id="CHEBI:15589"/>
        <dbReference type="ChEBI" id="CHEBI:36655"/>
        <dbReference type="ChEBI" id="CHEBI:57287"/>
        <dbReference type="ChEBI" id="CHEBI:57288"/>
        <dbReference type="EC" id="2.3.3.9"/>
    </reaction>
</comment>
<evidence type="ECO:0000259" key="10">
    <source>
        <dbReference type="Pfam" id="PF01274"/>
    </source>
</evidence>
<feature type="domain" description="Malate synthase N-terminal" evidence="11">
    <location>
        <begin position="12"/>
        <end position="73"/>
    </location>
</feature>
<dbReference type="EC" id="2.3.3.9" evidence="2 9"/>
<evidence type="ECO:0000256" key="7">
    <source>
        <dbReference type="ARBA" id="ARBA00068441"/>
    </source>
</evidence>
<gene>
    <name evidence="13" type="ORF">SA2016_0552</name>
</gene>
<evidence type="ECO:0000256" key="3">
    <source>
        <dbReference type="ARBA" id="ARBA00022435"/>
    </source>
</evidence>
<comment type="pathway">
    <text evidence="9">Carbohydrate metabolism; glyoxylate cycle; (S)-malate from isocitrate: step 2/2.</text>
</comment>